<dbReference type="Pfam" id="PF00400">
    <property type="entry name" value="WD40"/>
    <property type="match status" value="6"/>
</dbReference>
<feature type="repeat" description="WD" evidence="3">
    <location>
        <begin position="142"/>
        <end position="174"/>
    </location>
</feature>
<name>A0A7W5A5Q5_9ACTN</name>
<feature type="repeat" description="WD" evidence="3">
    <location>
        <begin position="347"/>
        <end position="388"/>
    </location>
</feature>
<keyword evidence="5" id="KW-0472">Membrane</keyword>
<feature type="repeat" description="WD" evidence="3">
    <location>
        <begin position="55"/>
        <end position="96"/>
    </location>
</feature>
<dbReference type="PROSITE" id="PS50294">
    <property type="entry name" value="WD_REPEATS_REGION"/>
    <property type="match status" value="3"/>
</dbReference>
<evidence type="ECO:0000256" key="2">
    <source>
        <dbReference type="ARBA" id="ARBA00022737"/>
    </source>
</evidence>
<dbReference type="SUPFAM" id="SSF69322">
    <property type="entry name" value="Tricorn protease domain 2"/>
    <property type="match status" value="1"/>
</dbReference>
<evidence type="ECO:0000256" key="5">
    <source>
        <dbReference type="SAM" id="Phobius"/>
    </source>
</evidence>
<keyword evidence="2" id="KW-0677">Repeat</keyword>
<evidence type="ECO:0000313" key="7">
    <source>
        <dbReference type="EMBL" id="MBB3089944.1"/>
    </source>
</evidence>
<evidence type="ECO:0000256" key="4">
    <source>
        <dbReference type="SAM" id="MobiDB-lite"/>
    </source>
</evidence>
<feature type="domain" description="KAP NTPase" evidence="6">
    <location>
        <begin position="950"/>
        <end position="1151"/>
    </location>
</feature>
<keyword evidence="8" id="KW-1185">Reference proteome</keyword>
<feature type="repeat" description="WD" evidence="3">
    <location>
        <begin position="111"/>
        <end position="130"/>
    </location>
</feature>
<feature type="repeat" description="WD" evidence="3">
    <location>
        <begin position="389"/>
        <end position="422"/>
    </location>
</feature>
<gene>
    <name evidence="7" type="ORF">FHS12_002893</name>
</gene>
<dbReference type="InterPro" id="IPR019775">
    <property type="entry name" value="WD40_repeat_CS"/>
</dbReference>
<sequence length="1309" mass="142567">MRGKSGPESSRPADQGWRAKRAIALTTGGRLLASGDTSGSIHLFRTGTGHRRAPLQGHHAAVNALTFSPDGTLLGSVGNDRRAILWNLRSERNNDGLDLGGATGLDIEICPDGRLLAVACDDGKVRIWDIGHVAEQPRWVLDTGSPSRLRSLSVGPNGVPLVAGGEDGRIWVWDNARDRDQSVRTLGCIDWKVHEVALVRGRGQVVSASEDRAIRIWDLSDGTTRILENPSGWVRTVAVTDTHIYAGSDDGKVREWDLDSGAAPRVVATYYPFVYSIAASQDGSVLVVVPGGRLIVRHRGGRERTLHEPNHVWSTAATVFPQRNVVVAGAEDGTYVVSGPNHRTMRIPAHETILRSLDAAPKRDQLASGGDDGKVILWNVATGREERRFRGLSSAVQTLSFSPDGRMLAVGDRMGQLTVWNLAGGEDPIPRKLFENWLLGIAWSKDGQRVVACGDSKISFVEVATGKAIESAPPLSAPATLSAVAFGDNGLVAVGDRIGWIHLFDETNGSWRSVWLGSEKWVRSIRAIPGSADFVAAVGGSIVHVEGGGEGEVRFTEIARHTSPVLCLSPEDPDTGSPCRGVVAVFGDGAIRVVPVSSGGSEWAEEEALSWLAAVVTKPRYGLVDNDQPSKADHLGLDADLRTLAHIMAASSTEPPLAIALLGMWGSGKTTFIEHLEKTIRALVEAEERDPTGAFVQNVRYVGFNAWDYSDRTALVGMVIEIFRDLRAQSEVSEELPDIADPKTWRERVESARVAVEWQEKVSAETNFFKRAWLRIRGANPLRPGFGRWTTRLAGLLLPLGVLAGVATLFWSFFAPQLAKAVPGVASGVPEWAVGVALSGAVGAIPAAFVRAIEVSKSVDESVTWAANWIRSKDGDALRRAKLALAELDPMTRISELLHDATMEEQRSKHRGVVGDLHDQLRALSEALSEAKRGYESDAGDSAWPSPPIQRIFMFVDDLDRCEPHQVVDVLQAVHLLQATGLFVVLVAVDPRWLETSLRKHRPEAYETLDVNQSIIHRVGDPLDFLTKIFQIPFALPQDRGGNYLIELADAARARQPRSRPSPTVLTPDDVMLRNEKDLSKTGQAPSESPAEAKAASGSLQGLPQPRRTPELPAEALTVSEDVARYLNSIARYFSNPRSAKRLINLFQTIRIHQIFAASRDIARDPSMYMPIGGLLGLVVGIPSLSEEVLLAGRVAERGTPIAEVIDGVRRKHVEHMERRGLIGRRAKERHTPLRCDTCRVWDVVKKVIDDVTGHHDIRLSVDEFLPWIDLVARFGFHKDLVWHTALSATTGEGIHSGSALSRRPPGAM</sequence>
<dbReference type="CDD" id="cd00200">
    <property type="entry name" value="WD40"/>
    <property type="match status" value="1"/>
</dbReference>
<dbReference type="PRINTS" id="PR00320">
    <property type="entry name" value="GPROTEINBRPT"/>
</dbReference>
<dbReference type="SUPFAM" id="SSF50969">
    <property type="entry name" value="YVTN repeat-like/Quinoprotein amine dehydrogenase"/>
    <property type="match status" value="1"/>
</dbReference>
<keyword evidence="5" id="KW-1133">Transmembrane helix</keyword>
<reference evidence="7 8" key="1">
    <citation type="submission" date="2020-08" db="EMBL/GenBank/DDBJ databases">
        <title>Genomic Encyclopedia of Type Strains, Phase III (KMG-III): the genomes of soil and plant-associated and newly described type strains.</title>
        <authorList>
            <person name="Whitman W."/>
        </authorList>
    </citation>
    <scope>NUCLEOTIDE SEQUENCE [LARGE SCALE GENOMIC DNA]</scope>
    <source>
        <strain evidence="7 8">CECT 3302</strain>
    </source>
</reference>
<feature type="region of interest" description="Disordered" evidence="4">
    <location>
        <begin position="1052"/>
        <end position="1115"/>
    </location>
</feature>
<dbReference type="InterPro" id="IPR020472">
    <property type="entry name" value="WD40_PAC1"/>
</dbReference>
<dbReference type="InterPro" id="IPR011646">
    <property type="entry name" value="KAP_P-loop"/>
</dbReference>
<dbReference type="SUPFAM" id="SSF52540">
    <property type="entry name" value="P-loop containing nucleoside triphosphate hydrolases"/>
    <property type="match status" value="1"/>
</dbReference>
<feature type="compositionally biased region" description="Low complexity" evidence="4">
    <location>
        <begin position="1085"/>
        <end position="1099"/>
    </location>
</feature>
<dbReference type="InterPro" id="IPR036322">
    <property type="entry name" value="WD40_repeat_dom_sf"/>
</dbReference>
<organism evidence="7 8">
    <name type="scientific">Nocardioides albus</name>
    <dbReference type="NCBI Taxonomy" id="1841"/>
    <lineage>
        <taxon>Bacteria</taxon>
        <taxon>Bacillati</taxon>
        <taxon>Actinomycetota</taxon>
        <taxon>Actinomycetes</taxon>
        <taxon>Propionibacteriales</taxon>
        <taxon>Nocardioidaceae</taxon>
        <taxon>Nocardioides</taxon>
    </lineage>
</organism>
<keyword evidence="5" id="KW-0812">Transmembrane</keyword>
<feature type="repeat" description="WD" evidence="3">
    <location>
        <begin position="205"/>
        <end position="227"/>
    </location>
</feature>
<dbReference type="Gene3D" id="2.130.10.10">
    <property type="entry name" value="YVTN repeat-like/Quinoprotein amine dehydrogenase"/>
    <property type="match status" value="4"/>
</dbReference>
<dbReference type="SUPFAM" id="SSF50978">
    <property type="entry name" value="WD40 repeat-like"/>
    <property type="match status" value="1"/>
</dbReference>
<dbReference type="PANTHER" id="PTHR19848:SF8">
    <property type="entry name" value="F-BOX AND WD REPEAT DOMAIN CONTAINING 7"/>
    <property type="match status" value="1"/>
</dbReference>
<dbReference type="Pfam" id="PF07693">
    <property type="entry name" value="KAP_NTPase"/>
    <property type="match status" value="2"/>
</dbReference>
<evidence type="ECO:0000259" key="6">
    <source>
        <dbReference type="Pfam" id="PF07693"/>
    </source>
</evidence>
<dbReference type="PANTHER" id="PTHR19848">
    <property type="entry name" value="WD40 REPEAT PROTEIN"/>
    <property type="match status" value="1"/>
</dbReference>
<feature type="transmembrane region" description="Helical" evidence="5">
    <location>
        <begin position="832"/>
        <end position="850"/>
    </location>
</feature>
<dbReference type="Proteomes" id="UP000577707">
    <property type="component" value="Unassembled WGS sequence"/>
</dbReference>
<comment type="caution">
    <text evidence="7">The sequence shown here is derived from an EMBL/GenBank/DDBJ whole genome shotgun (WGS) entry which is preliminary data.</text>
</comment>
<dbReference type="InterPro" id="IPR011044">
    <property type="entry name" value="Quino_amine_DH_bsu"/>
</dbReference>
<evidence type="ECO:0000256" key="3">
    <source>
        <dbReference type="PROSITE-ProRule" id="PRU00221"/>
    </source>
</evidence>
<dbReference type="PROSITE" id="PS50082">
    <property type="entry name" value="WD_REPEATS_2"/>
    <property type="match status" value="7"/>
</dbReference>
<protein>
    <submittedName>
        <fullName evidence="7">WD40 repeat protein</fullName>
    </submittedName>
</protein>
<feature type="compositionally biased region" description="Basic and acidic residues" evidence="4">
    <location>
        <begin position="1071"/>
        <end position="1080"/>
    </location>
</feature>
<dbReference type="PROSITE" id="PS00678">
    <property type="entry name" value="WD_REPEATS_1"/>
    <property type="match status" value="3"/>
</dbReference>
<feature type="repeat" description="WD" evidence="3">
    <location>
        <begin position="227"/>
        <end position="266"/>
    </location>
</feature>
<proteinExistence type="predicted"/>
<dbReference type="EMBL" id="JACHXG010000005">
    <property type="protein sequence ID" value="MBB3089944.1"/>
    <property type="molecule type" value="Genomic_DNA"/>
</dbReference>
<dbReference type="InterPro" id="IPR027417">
    <property type="entry name" value="P-loop_NTPase"/>
</dbReference>
<dbReference type="InterPro" id="IPR015943">
    <property type="entry name" value="WD40/YVTN_repeat-like_dom_sf"/>
</dbReference>
<evidence type="ECO:0000313" key="8">
    <source>
        <dbReference type="Proteomes" id="UP000577707"/>
    </source>
</evidence>
<accession>A0A7W5A5Q5</accession>
<keyword evidence="1 3" id="KW-0853">WD repeat</keyword>
<feature type="domain" description="KAP NTPase" evidence="6">
    <location>
        <begin position="643"/>
        <end position="722"/>
    </location>
</feature>
<dbReference type="InterPro" id="IPR001680">
    <property type="entry name" value="WD40_rpt"/>
</dbReference>
<feature type="transmembrane region" description="Helical" evidence="5">
    <location>
        <begin position="793"/>
        <end position="812"/>
    </location>
</feature>
<evidence type="ECO:0000256" key="1">
    <source>
        <dbReference type="ARBA" id="ARBA00022574"/>
    </source>
</evidence>
<dbReference type="SMART" id="SM00320">
    <property type="entry name" value="WD40"/>
    <property type="match status" value="10"/>
</dbReference>
<dbReference type="RefSeq" id="WP_183546165.1">
    <property type="nucleotide sequence ID" value="NZ_BMQT01000009.1"/>
</dbReference>